<dbReference type="VEuPathDB" id="FungiDB:ACJ73_05185"/>
<accession>A0A1J9R741</accession>
<dbReference type="EMBL" id="LGTZ01000787">
    <property type="protein sequence ID" value="OJD23461.1"/>
    <property type="molecule type" value="Genomic_DNA"/>
</dbReference>
<sequence>MAEQPGCRAWWGGGWFPAHWPPGPLPLVTFMPGHRPTLRLNRALRSIRHNNPSDLYAASVLNTDLGHASSKATESEGR</sequence>
<keyword evidence="2" id="KW-1185">Reference proteome</keyword>
<comment type="caution">
    <text evidence="1">The sequence shown here is derived from an EMBL/GenBank/DDBJ whole genome shotgun (WGS) entry which is preliminary data.</text>
</comment>
<dbReference type="AlphaFoldDB" id="A0A1J9R741"/>
<name>A0A1J9R741_9EURO</name>
<protein>
    <submittedName>
        <fullName evidence="1">Uncharacterized protein</fullName>
    </submittedName>
</protein>
<evidence type="ECO:0000313" key="2">
    <source>
        <dbReference type="Proteomes" id="UP000242791"/>
    </source>
</evidence>
<evidence type="ECO:0000313" key="1">
    <source>
        <dbReference type="EMBL" id="OJD23461.1"/>
    </source>
</evidence>
<reference evidence="1 2" key="1">
    <citation type="submission" date="2015-08" db="EMBL/GenBank/DDBJ databases">
        <title>Emmonsia species relationships and genome sequence.</title>
        <authorList>
            <person name="Cuomo C.A."/>
            <person name="Schwartz I.S."/>
            <person name="Kenyon C."/>
            <person name="De Hoog G.S."/>
            <person name="Govender N.P."/>
            <person name="Botha A."/>
            <person name="Moreno L."/>
            <person name="De Vries M."/>
            <person name="Munoz J.F."/>
            <person name="Stielow J.B."/>
        </authorList>
    </citation>
    <scope>NUCLEOTIDE SEQUENCE [LARGE SCALE GENOMIC DNA]</scope>
    <source>
        <strain evidence="1 2">EI222</strain>
    </source>
</reference>
<gene>
    <name evidence="1" type="ORF">ACJ73_05185</name>
</gene>
<dbReference type="Proteomes" id="UP000242791">
    <property type="component" value="Unassembled WGS sequence"/>
</dbReference>
<proteinExistence type="predicted"/>
<organism evidence="1 2">
    <name type="scientific">Blastomyces percursus</name>
    <dbReference type="NCBI Taxonomy" id="1658174"/>
    <lineage>
        <taxon>Eukaryota</taxon>
        <taxon>Fungi</taxon>
        <taxon>Dikarya</taxon>
        <taxon>Ascomycota</taxon>
        <taxon>Pezizomycotina</taxon>
        <taxon>Eurotiomycetes</taxon>
        <taxon>Eurotiomycetidae</taxon>
        <taxon>Onygenales</taxon>
        <taxon>Ajellomycetaceae</taxon>
        <taxon>Blastomyces</taxon>
    </lineage>
</organism>